<protein>
    <submittedName>
        <fullName evidence="1">Uncharacterized protein</fullName>
    </submittedName>
</protein>
<accession>A0ACB8D601</accession>
<name>A0ACB8D601_DERSI</name>
<keyword evidence="2" id="KW-1185">Reference proteome</keyword>
<dbReference type="EMBL" id="CM023472">
    <property type="protein sequence ID" value="KAH7959831.1"/>
    <property type="molecule type" value="Genomic_DNA"/>
</dbReference>
<comment type="caution">
    <text evidence="1">The sequence shown here is derived from an EMBL/GenBank/DDBJ whole genome shotgun (WGS) entry which is preliminary data.</text>
</comment>
<evidence type="ECO:0000313" key="2">
    <source>
        <dbReference type="Proteomes" id="UP000821865"/>
    </source>
</evidence>
<gene>
    <name evidence="1" type="ORF">HPB49_014088</name>
</gene>
<evidence type="ECO:0000313" key="1">
    <source>
        <dbReference type="EMBL" id="KAH7959831.1"/>
    </source>
</evidence>
<dbReference type="Proteomes" id="UP000821865">
    <property type="component" value="Chromosome 3"/>
</dbReference>
<sequence length="860" mass="96785">MQCSRLLVNIAFLKTTWPSRSNEAMELSMERDIPAVIPRAGPASNNFTAQNPAPAITNSFPHESANTQHFSLSGQAFAAAPTSKESTEDQLSFSYINAEVHYTLLLIIMVSSVAINGLVFVLFYQRPSIRMTSNKFVLNMAIVHLLQTFIVLPFVFVSVMFQEWIFGDIFCKIHGTVSMCLTMANVFSILLIAVDRNCAVNSPLHYSMTITKKRTSVLIVSTWVCALVVSVPPLVGVSGLQYQKRWAMCSVTWYDTGQLTLAYACVLSVLGFLLPFIRITWIYASMLQAARRNSACTRIRNVKSGSNEISPPSSAGPDGRSHLPVHLPRKSAWSKRTSSHSQASSLFGDKLKAVRTGVFVVVSFTACFLPFFAMTLVETQHAHTLKTPLRNLPAIAMLLLFSSSLINPYLYVIRNKATRKHVRKMFACLKRKPSFFSPLGYHYSHQSPLRERKCSGGTRAPESTASLRSCESEEYQRSLMRHSLYRNKSGEWKIVAVTIDPNLTPSRRSSVVVHHPLCVDEMEEQPQQLFQQENSHLRNTHRPVHHRMAVRNSFYRRASLDNPEVPSERFSRNCQRYVKPTSTNATIRSTGDRSKSFRIRGRYANRNEPTAACDRSCNSSINHEEWCRYFIDSCQPHHGSSTRYESRSSASVLAGSAETNQVAPHSPTSMAHVQRCGSVPSEYNSYATTGHPCRPALKRGRSFAFEEREMSVVTPSQAISQFGGLRKSQFAMAKRSRKQSSSDTNTTTLESLTSTESQELSMLGSPRSLSPTSSMPHRYPPPHACQHHQQHRYRVHGYSSMPLQATILSQQQQQHIELSRECHDRRDSGFEDTMLERCDLCDTVVNESDSIKTMKLIEHL</sequence>
<reference evidence="1" key="1">
    <citation type="submission" date="2020-05" db="EMBL/GenBank/DDBJ databases">
        <title>Large-scale comparative analyses of tick genomes elucidate their genetic diversity and vector capacities.</title>
        <authorList>
            <person name="Jia N."/>
            <person name="Wang J."/>
            <person name="Shi W."/>
            <person name="Du L."/>
            <person name="Sun Y."/>
            <person name="Zhan W."/>
            <person name="Jiang J."/>
            <person name="Wang Q."/>
            <person name="Zhang B."/>
            <person name="Ji P."/>
            <person name="Sakyi L.B."/>
            <person name="Cui X."/>
            <person name="Yuan T."/>
            <person name="Jiang B."/>
            <person name="Yang W."/>
            <person name="Lam T.T.-Y."/>
            <person name="Chang Q."/>
            <person name="Ding S."/>
            <person name="Wang X."/>
            <person name="Zhu J."/>
            <person name="Ruan X."/>
            <person name="Zhao L."/>
            <person name="Wei J."/>
            <person name="Que T."/>
            <person name="Du C."/>
            <person name="Cheng J."/>
            <person name="Dai P."/>
            <person name="Han X."/>
            <person name="Huang E."/>
            <person name="Gao Y."/>
            <person name="Liu J."/>
            <person name="Shao H."/>
            <person name="Ye R."/>
            <person name="Li L."/>
            <person name="Wei W."/>
            <person name="Wang X."/>
            <person name="Wang C."/>
            <person name="Yang T."/>
            <person name="Huo Q."/>
            <person name="Li W."/>
            <person name="Guo W."/>
            <person name="Chen H."/>
            <person name="Zhou L."/>
            <person name="Ni X."/>
            <person name="Tian J."/>
            <person name="Zhou Y."/>
            <person name="Sheng Y."/>
            <person name="Liu T."/>
            <person name="Pan Y."/>
            <person name="Xia L."/>
            <person name="Li J."/>
            <person name="Zhao F."/>
            <person name="Cao W."/>
        </authorList>
    </citation>
    <scope>NUCLEOTIDE SEQUENCE</scope>
    <source>
        <strain evidence="1">Dsil-2018</strain>
    </source>
</reference>
<proteinExistence type="predicted"/>
<organism evidence="1 2">
    <name type="scientific">Dermacentor silvarum</name>
    <name type="common">Tick</name>
    <dbReference type="NCBI Taxonomy" id="543639"/>
    <lineage>
        <taxon>Eukaryota</taxon>
        <taxon>Metazoa</taxon>
        <taxon>Ecdysozoa</taxon>
        <taxon>Arthropoda</taxon>
        <taxon>Chelicerata</taxon>
        <taxon>Arachnida</taxon>
        <taxon>Acari</taxon>
        <taxon>Parasitiformes</taxon>
        <taxon>Ixodida</taxon>
        <taxon>Ixodoidea</taxon>
        <taxon>Ixodidae</taxon>
        <taxon>Rhipicephalinae</taxon>
        <taxon>Dermacentor</taxon>
    </lineage>
</organism>